<feature type="region of interest" description="Disordered" evidence="7">
    <location>
        <begin position="490"/>
        <end position="511"/>
    </location>
</feature>
<dbReference type="InterPro" id="IPR014133">
    <property type="entry name" value="Cry_DASH"/>
</dbReference>
<evidence type="ECO:0000256" key="7">
    <source>
        <dbReference type="SAM" id="MobiDB-lite"/>
    </source>
</evidence>
<keyword evidence="4 6" id="KW-0274">FAD</keyword>
<dbReference type="InterPro" id="IPR036155">
    <property type="entry name" value="Crypto/Photolyase_N_sf"/>
</dbReference>
<dbReference type="Gene3D" id="3.40.50.620">
    <property type="entry name" value="HUPs"/>
    <property type="match status" value="1"/>
</dbReference>
<name>A0ABS8DMI2_9GAMM</name>
<organism evidence="9 10">
    <name type="scientific">Vreelandella malpeensis</name>
    <dbReference type="NCBI Taxonomy" id="1172368"/>
    <lineage>
        <taxon>Bacteria</taxon>
        <taxon>Pseudomonadati</taxon>
        <taxon>Pseudomonadota</taxon>
        <taxon>Gammaproteobacteria</taxon>
        <taxon>Oceanospirillales</taxon>
        <taxon>Halomonadaceae</taxon>
        <taxon>Vreelandella</taxon>
    </lineage>
</organism>
<evidence type="ECO:0000256" key="2">
    <source>
        <dbReference type="ARBA" id="ARBA00017881"/>
    </source>
</evidence>
<dbReference type="PANTHER" id="PTHR11455">
    <property type="entry name" value="CRYPTOCHROME"/>
    <property type="match status" value="1"/>
</dbReference>
<evidence type="ECO:0000256" key="1">
    <source>
        <dbReference type="ARBA" id="ARBA00005862"/>
    </source>
</evidence>
<evidence type="ECO:0000313" key="10">
    <source>
        <dbReference type="Proteomes" id="UP001319882"/>
    </source>
</evidence>
<comment type="caution">
    <text evidence="9">The sequence shown here is derived from an EMBL/GenBank/DDBJ whole genome shotgun (WGS) entry which is preliminary data.</text>
</comment>
<dbReference type="Gene3D" id="1.10.579.10">
    <property type="entry name" value="DNA Cyclobutane Dipyrimidine Photolyase, subunit A, domain 3"/>
    <property type="match status" value="1"/>
</dbReference>
<evidence type="ECO:0000259" key="8">
    <source>
        <dbReference type="PROSITE" id="PS51645"/>
    </source>
</evidence>
<gene>
    <name evidence="9" type="ORF">GEV37_00115</name>
</gene>
<keyword evidence="10" id="KW-1185">Reference proteome</keyword>
<dbReference type="InterPro" id="IPR002081">
    <property type="entry name" value="Cryptochrome/DNA_photolyase_1"/>
</dbReference>
<accession>A0ABS8DMI2</accession>
<dbReference type="Pfam" id="PF00875">
    <property type="entry name" value="DNA_photolyase"/>
    <property type="match status" value="1"/>
</dbReference>
<evidence type="ECO:0000256" key="4">
    <source>
        <dbReference type="ARBA" id="ARBA00022827"/>
    </source>
</evidence>
<dbReference type="RefSeq" id="WP_227388142.1">
    <property type="nucleotide sequence ID" value="NZ_JBHSCJ010000003.1"/>
</dbReference>
<comment type="cofactor">
    <cofactor evidence="6">
        <name>FAD</name>
        <dbReference type="ChEBI" id="CHEBI:57692"/>
    </cofactor>
    <text evidence="6">Binds 1 FAD per subunit.</text>
</comment>
<evidence type="ECO:0000256" key="3">
    <source>
        <dbReference type="ARBA" id="ARBA00022630"/>
    </source>
</evidence>
<dbReference type="InterPro" id="IPR036134">
    <property type="entry name" value="Crypto/Photolyase_FAD-like_sf"/>
</dbReference>
<reference evidence="9 10" key="1">
    <citation type="journal article" date="2021" name="Sci. Rep.">
        <title>Genome analysis of a halophilic bacterium Halomonas malpeensis YU-PRIM-29(T) reveals its exopolysaccharide and pigment producing capabilities.</title>
        <authorList>
            <person name="Athmika"/>
            <person name="Ghate S.D."/>
            <person name="Arun A.B."/>
            <person name="Rao S.S."/>
            <person name="Kumar S.T.A."/>
            <person name="Kandiyil M.K."/>
            <person name="Saptami K."/>
            <person name="Rekha P.D."/>
        </authorList>
    </citation>
    <scope>NUCLEOTIDE SEQUENCE [LARGE SCALE GENOMIC DNA]</scope>
    <source>
        <strain evidence="10">prim 29</strain>
    </source>
</reference>
<protein>
    <recommendedName>
        <fullName evidence="2 6">Cryptochrome DASH</fullName>
    </recommendedName>
</protein>
<proteinExistence type="inferred from homology"/>
<dbReference type="Proteomes" id="UP001319882">
    <property type="component" value="Unassembled WGS sequence"/>
</dbReference>
<feature type="domain" description="Photolyase/cryptochrome alpha/beta" evidence="8">
    <location>
        <begin position="4"/>
        <end position="144"/>
    </location>
</feature>
<dbReference type="SUPFAM" id="SSF48173">
    <property type="entry name" value="Cryptochrome/photolyase FAD-binding domain"/>
    <property type="match status" value="1"/>
</dbReference>
<dbReference type="NCBIfam" id="TIGR02765">
    <property type="entry name" value="crypto_DASH"/>
    <property type="match status" value="1"/>
</dbReference>
<evidence type="ECO:0000313" key="9">
    <source>
        <dbReference type="EMBL" id="MCB8887536.1"/>
    </source>
</evidence>
<dbReference type="InterPro" id="IPR006050">
    <property type="entry name" value="DNA_photolyase_N"/>
</dbReference>
<keyword evidence="3 6" id="KW-0285">Flavoprotein</keyword>
<sequence>MNITTDIVWLHDNLRVADNPLLQFDSRPDQLICLYVLDQRLLDASLLGESTPRLGPARLRFLWQSLMALRGELLQLGSDLSVRIGDPSSIVVQLAERYQARSVRVASHSGFEESQRIDRVAEGLPPCATLERLESGYLFDTDELPFELDDMPASFSAFRQRVEKQWAFKEAVNAPFTLPGWPEDASRGFPPLKAVSEESAFWLPDDRQGFVFMGGEAAAHQRLHHYLWQQNGAESYKKTRNGLLGANFSTRFSPWLAHGCLSARQVYKEVKAWEAVNGANESSQWIVFELLWRDYFHRNAQVEGAALFGDTTIPVPCERFDLWREGKTGVPFIDAAMLELRYTGWISSRSRQNVASFLVNDLEVDWRLGAWWFEHCLIDYDPANNWGNWGHIAGLGRDGRKDRYFNVLKQARHYDPKGLYVAHWLPELGAFDVGIARHQPWRSAPASFNAPCVLPRQWNRWLLDKPEGAPASMAEPINSDVAMAHERLPAQEARLNKSVSTSIEETEEAEE</sequence>
<keyword evidence="5 6" id="KW-0157">Chromophore</keyword>
<dbReference type="InterPro" id="IPR005101">
    <property type="entry name" value="Cryptochr/Photolyase_FAD-bd"/>
</dbReference>
<dbReference type="EMBL" id="WHVL01000001">
    <property type="protein sequence ID" value="MCB8887536.1"/>
    <property type="molecule type" value="Genomic_DNA"/>
</dbReference>
<comment type="similarity">
    <text evidence="1 6">Belongs to the DNA photolyase class-1 family.</text>
</comment>
<dbReference type="InterPro" id="IPR014729">
    <property type="entry name" value="Rossmann-like_a/b/a_fold"/>
</dbReference>
<evidence type="ECO:0000256" key="5">
    <source>
        <dbReference type="ARBA" id="ARBA00022991"/>
    </source>
</evidence>
<dbReference type="SUPFAM" id="SSF52425">
    <property type="entry name" value="Cryptochrome/photolyase, N-terminal domain"/>
    <property type="match status" value="1"/>
</dbReference>
<dbReference type="PROSITE" id="PS51645">
    <property type="entry name" value="PHR_CRY_ALPHA_BETA"/>
    <property type="match status" value="1"/>
</dbReference>
<dbReference type="Pfam" id="PF03441">
    <property type="entry name" value="FAD_binding_7"/>
    <property type="match status" value="1"/>
</dbReference>
<evidence type="ECO:0000256" key="6">
    <source>
        <dbReference type="RuleBase" id="RU367151"/>
    </source>
</evidence>
<dbReference type="Gene3D" id="1.25.40.80">
    <property type="match status" value="1"/>
</dbReference>
<comment type="function">
    <text evidence="6">May have a photoreceptor function.</text>
</comment>
<dbReference type="PANTHER" id="PTHR11455:SF22">
    <property type="entry name" value="CRYPTOCHROME DASH"/>
    <property type="match status" value="1"/>
</dbReference>
<comment type="cofactor">
    <cofactor evidence="6">
        <name>(6R)-5,10-methylene-5,6,7,8-tetrahydrofolate</name>
        <dbReference type="ChEBI" id="CHEBI:15636"/>
    </cofactor>
    <text evidence="6">Binds 1 5,10-methenyltetrahydrofolate (MTHF) per subunit.</text>
</comment>
<dbReference type="PRINTS" id="PR00147">
    <property type="entry name" value="DNAPHOTLYASE"/>
</dbReference>